<evidence type="ECO:0000313" key="6">
    <source>
        <dbReference type="EMBL" id="SDI29115.1"/>
    </source>
</evidence>
<evidence type="ECO:0000313" key="7">
    <source>
        <dbReference type="Proteomes" id="UP000198894"/>
    </source>
</evidence>
<dbReference type="Proteomes" id="UP000198894">
    <property type="component" value="Unassembled WGS sequence"/>
</dbReference>
<feature type="domain" description="Epoxide hydrolase N-terminal" evidence="5">
    <location>
        <begin position="49"/>
        <end position="154"/>
    </location>
</feature>
<name>A0A1G8JD07_9HYPH</name>
<organism evidence="6 7">
    <name type="scientific">Mesorhizobium muleiense</name>
    <dbReference type="NCBI Taxonomy" id="1004279"/>
    <lineage>
        <taxon>Bacteria</taxon>
        <taxon>Pseudomonadati</taxon>
        <taxon>Pseudomonadota</taxon>
        <taxon>Alphaproteobacteria</taxon>
        <taxon>Hyphomicrobiales</taxon>
        <taxon>Phyllobacteriaceae</taxon>
        <taxon>Mesorhizobium</taxon>
    </lineage>
</organism>
<dbReference type="InterPro" id="IPR010497">
    <property type="entry name" value="Epoxide_hydro_N"/>
</dbReference>
<protein>
    <submittedName>
        <fullName evidence="6">Pimeloyl-ACP methyl ester carboxylesterase</fullName>
    </submittedName>
</protein>
<dbReference type="PANTHER" id="PTHR21661:SF35">
    <property type="entry name" value="EPOXIDE HYDROLASE"/>
    <property type="match status" value="1"/>
</dbReference>
<reference evidence="7" key="1">
    <citation type="submission" date="2016-10" db="EMBL/GenBank/DDBJ databases">
        <authorList>
            <person name="Varghese N."/>
            <person name="Submissions S."/>
        </authorList>
    </citation>
    <scope>NUCLEOTIDE SEQUENCE [LARGE SCALE GENOMIC DNA]</scope>
    <source>
        <strain evidence="7">CGMCC 1.11022</strain>
    </source>
</reference>
<dbReference type="EMBL" id="FNEE01000001">
    <property type="protein sequence ID" value="SDI29115.1"/>
    <property type="molecule type" value="Genomic_DNA"/>
</dbReference>
<feature type="active site" description="Nucleophile" evidence="4">
    <location>
        <position position="223"/>
    </location>
</feature>
<dbReference type="RefSeq" id="WP_091590587.1">
    <property type="nucleotide sequence ID" value="NZ_FNEE01000001.1"/>
</dbReference>
<dbReference type="AlphaFoldDB" id="A0A1G8JD07"/>
<evidence type="ECO:0000256" key="4">
    <source>
        <dbReference type="PIRSR" id="PIRSR001112-1"/>
    </source>
</evidence>
<dbReference type="InterPro" id="IPR000639">
    <property type="entry name" value="Epox_hydrolase-like"/>
</dbReference>
<dbReference type="PROSITE" id="PS51318">
    <property type="entry name" value="TAT"/>
    <property type="match status" value="1"/>
</dbReference>
<dbReference type="InterPro" id="IPR006311">
    <property type="entry name" value="TAT_signal"/>
</dbReference>
<dbReference type="Pfam" id="PF06441">
    <property type="entry name" value="EHN"/>
    <property type="match status" value="1"/>
</dbReference>
<keyword evidence="7" id="KW-1185">Reference proteome</keyword>
<accession>A0A1G8JD07</accession>
<feature type="active site" description="Proton donor" evidence="4">
    <location>
        <position position="349"/>
    </location>
</feature>
<dbReference type="Gene3D" id="3.40.50.1820">
    <property type="entry name" value="alpha/beta hydrolase"/>
    <property type="match status" value="1"/>
</dbReference>
<dbReference type="GO" id="GO:0097176">
    <property type="term" value="P:epoxide metabolic process"/>
    <property type="evidence" value="ECO:0007669"/>
    <property type="project" value="TreeGrafter"/>
</dbReference>
<keyword evidence="3" id="KW-0378">Hydrolase</keyword>
<dbReference type="PRINTS" id="PR00412">
    <property type="entry name" value="EPOXHYDRLASE"/>
</dbReference>
<dbReference type="GO" id="GO:0004301">
    <property type="term" value="F:epoxide hydrolase activity"/>
    <property type="evidence" value="ECO:0007669"/>
    <property type="project" value="TreeGrafter"/>
</dbReference>
<evidence type="ECO:0000256" key="1">
    <source>
        <dbReference type="ARBA" id="ARBA00010088"/>
    </source>
</evidence>
<evidence type="ECO:0000259" key="5">
    <source>
        <dbReference type="Pfam" id="PF06441"/>
    </source>
</evidence>
<dbReference type="InterPro" id="IPR029058">
    <property type="entry name" value="AB_hydrolase_fold"/>
</dbReference>
<sequence length="421" mass="47306">MSKFRTKALGYGASTGALSRRLFLKAAGSTAITATALARAGSVFAQPAITPFAYRTPQAALDDLKQRLARARWPERETVSDWSQGVPLGKLRALVEYWRNGYDWRRCENTLNGFAQYQTRIDGLSIHFLHVRSSHPKALPVIITHGWPGSVIEFLKVIEPLTNPTAHGGRAEDAFHVIAPSLPGFGFSDKPSERGWNADRIARAWAELMRRLSYDRYVAQGGDWGALVTTRLAQQRPSGLAAIHLNFPQVISDPVPVPQSPDEQRAVDALARFQTEDFGYYQLQMTRPQTVGYALADSPVGLAAWIYEKFRFWSDNDGDPEQALTRDEMLDDITLYWLTNTAASSARMYFENGFTPASRVELPVGCSIFPGEIFRAPRSWAARVYPNLIHWNELGRGGHFAAFEEPDLFTKELRDCFRHLR</sequence>
<dbReference type="PANTHER" id="PTHR21661">
    <property type="entry name" value="EPOXIDE HYDROLASE 1-RELATED"/>
    <property type="match status" value="1"/>
</dbReference>
<dbReference type="InterPro" id="IPR016292">
    <property type="entry name" value="Epoxide_hydrolase"/>
</dbReference>
<dbReference type="PIRSF" id="PIRSF001112">
    <property type="entry name" value="Epoxide_hydrolase"/>
    <property type="match status" value="1"/>
</dbReference>
<comment type="similarity">
    <text evidence="1">Belongs to the peptidase S33 family.</text>
</comment>
<evidence type="ECO:0000256" key="2">
    <source>
        <dbReference type="ARBA" id="ARBA00022797"/>
    </source>
</evidence>
<dbReference type="SUPFAM" id="SSF53474">
    <property type="entry name" value="alpha/beta-Hydrolases"/>
    <property type="match status" value="1"/>
</dbReference>
<gene>
    <name evidence="6" type="ORF">SAMN05428953_101674</name>
</gene>
<keyword evidence="2" id="KW-0058">Aromatic hydrocarbons catabolism</keyword>
<evidence type="ECO:0000256" key="3">
    <source>
        <dbReference type="ARBA" id="ARBA00022801"/>
    </source>
</evidence>
<feature type="active site" description="Proton acceptor" evidence="4">
    <location>
        <position position="399"/>
    </location>
</feature>
<proteinExistence type="inferred from homology"/>